<accession>A0A939GBY6</accession>
<dbReference type="EMBL" id="JAFMYU010000021">
    <property type="protein sequence ID" value="MBO0933588.1"/>
    <property type="molecule type" value="Genomic_DNA"/>
</dbReference>
<evidence type="ECO:0000313" key="1">
    <source>
        <dbReference type="EMBL" id="MBO0933588.1"/>
    </source>
</evidence>
<dbReference type="Pfam" id="PF13692">
    <property type="entry name" value="Glyco_trans_1_4"/>
    <property type="match status" value="1"/>
</dbReference>
<proteinExistence type="predicted"/>
<name>A0A939GBY6_9BACT</name>
<dbReference type="RefSeq" id="WP_207337554.1">
    <property type="nucleotide sequence ID" value="NZ_JAFMYU010000021.1"/>
</dbReference>
<comment type="caution">
    <text evidence="1">The sequence shown here is derived from an EMBL/GenBank/DDBJ whole genome shotgun (WGS) entry which is preliminary data.</text>
</comment>
<dbReference type="SUPFAM" id="SSF53756">
    <property type="entry name" value="UDP-Glycosyltransferase/glycogen phosphorylase"/>
    <property type="match status" value="1"/>
</dbReference>
<gene>
    <name evidence="1" type="ORF">J2I48_21440</name>
</gene>
<organism evidence="1 2">
    <name type="scientific">Fibrella aquatilis</name>
    <dbReference type="NCBI Taxonomy" id="2817059"/>
    <lineage>
        <taxon>Bacteria</taxon>
        <taxon>Pseudomonadati</taxon>
        <taxon>Bacteroidota</taxon>
        <taxon>Cytophagia</taxon>
        <taxon>Cytophagales</taxon>
        <taxon>Spirosomataceae</taxon>
        <taxon>Fibrella</taxon>
    </lineage>
</organism>
<reference evidence="1 2" key="1">
    <citation type="submission" date="2021-03" db="EMBL/GenBank/DDBJ databases">
        <title>Fibrella sp. HMF5036 genome sequencing and assembly.</title>
        <authorList>
            <person name="Kang H."/>
            <person name="Kim H."/>
            <person name="Bae S."/>
            <person name="Joh K."/>
        </authorList>
    </citation>
    <scope>NUCLEOTIDE SEQUENCE [LARGE SCALE GENOMIC DNA]</scope>
    <source>
        <strain evidence="1 2">HMF5036</strain>
    </source>
</reference>
<sequence>MKPKVALLTDINFWDENSGGPTRISKLVSYLSKHTDLVVIYGNLKGTNDSSVLSECYEGVYVHYLSPDIRKENVEYIQLMQTYLLDHPVDVCILEYLASTFILDYLPIGLPVILDSHDLVSDLNNSFSQYNVPCGKINVISIEDEIALYNRYDYVMMIQQNEYQKVQPFIGRKALLTPHPVTYTQVTIQQKATRVGFVASATNPNLDAIVWFIRNVWPSVYRPGLSLNLFGAICDMLRYNDLSDKRMTWLSTIEENFPGITQFYQSRSLDIEAQPGVILHDYLPNRDQIYTQVDVVINPVRFGSGLKIKNVEALGYGLPLLTTTHGACGLETHVGEALLVADQPADFAQQLSRLLAGYPLRKAVGQAAYQLARSEFSPDACFGPLLAAIQTLQRA</sequence>
<evidence type="ECO:0000313" key="2">
    <source>
        <dbReference type="Proteomes" id="UP000664795"/>
    </source>
</evidence>
<protein>
    <submittedName>
        <fullName evidence="1">Glycosyltransferase family 4 protein</fullName>
    </submittedName>
</protein>
<dbReference type="Proteomes" id="UP000664795">
    <property type="component" value="Unassembled WGS sequence"/>
</dbReference>
<dbReference type="Gene3D" id="3.40.50.2000">
    <property type="entry name" value="Glycogen Phosphorylase B"/>
    <property type="match status" value="1"/>
</dbReference>
<dbReference type="AlphaFoldDB" id="A0A939GBY6"/>
<keyword evidence="2" id="KW-1185">Reference proteome</keyword>